<keyword evidence="2 9" id="KW-1003">Cell membrane</keyword>
<evidence type="ECO:0000256" key="5">
    <source>
        <dbReference type="ARBA" id="ARBA00022750"/>
    </source>
</evidence>
<comment type="caution">
    <text evidence="9">Lacks conserved residue(s) required for the propagation of feature annotation.</text>
</comment>
<comment type="similarity">
    <text evidence="1 9 10">Belongs to the peptidase A8 family.</text>
</comment>
<dbReference type="EC" id="3.4.23.36" evidence="9"/>
<comment type="catalytic activity">
    <reaction evidence="9">
        <text>Release of signal peptides from bacterial membrane prolipoproteins. Hydrolyzes -Xaa-Yaa-Zaa-|-(S,diacylglyceryl)Cys-, in which Xaa is hydrophobic (preferably Leu), and Yaa (Ala or Ser) and Zaa (Gly or Ala) have small, neutral side chains.</text>
        <dbReference type="EC" id="3.4.23.36"/>
    </reaction>
</comment>
<evidence type="ECO:0000313" key="12">
    <source>
        <dbReference type="Proteomes" id="UP000317909"/>
    </source>
</evidence>
<evidence type="ECO:0000256" key="8">
    <source>
        <dbReference type="ARBA" id="ARBA00023136"/>
    </source>
</evidence>
<feature type="active site" evidence="9">
    <location>
        <position position="166"/>
    </location>
</feature>
<feature type="transmembrane region" description="Helical" evidence="9">
    <location>
        <begin position="71"/>
        <end position="92"/>
    </location>
</feature>
<keyword evidence="12" id="KW-1185">Reference proteome</keyword>
<feature type="active site" evidence="9">
    <location>
        <position position="142"/>
    </location>
</feature>
<dbReference type="Pfam" id="PF01252">
    <property type="entry name" value="Peptidase_A8"/>
    <property type="match status" value="1"/>
</dbReference>
<evidence type="ECO:0000256" key="9">
    <source>
        <dbReference type="HAMAP-Rule" id="MF_00161"/>
    </source>
</evidence>
<dbReference type="UniPathway" id="UPA00665"/>
<keyword evidence="11" id="KW-0449">Lipoprotein</keyword>
<dbReference type="EMBL" id="CP036339">
    <property type="protein sequence ID" value="QDT74856.1"/>
    <property type="molecule type" value="Genomic_DNA"/>
</dbReference>
<sequence>MDQRAPIPFNRHLTFWALACLGCAADLWSKHYMFSQPDLLAHDIRWMWEGHAGFQLSLNEGALFGMGQGNVWVFASCATAAAVAIPVWLFVFGAARDRGLTIALGCILGGVIGNLYDRLGLPGLQWANWDSARSGTVHAVRDFVLIARRWPPQGQFDVWPNFNVADSLLVCGAIALFLISWRRPDRPPTPESAVAS</sequence>
<dbReference type="InterPro" id="IPR001872">
    <property type="entry name" value="Peptidase_A8"/>
</dbReference>
<reference evidence="11 12" key="1">
    <citation type="submission" date="2019-02" db="EMBL/GenBank/DDBJ databases">
        <title>Deep-cultivation of Planctomycetes and their phenomic and genomic characterization uncovers novel biology.</title>
        <authorList>
            <person name="Wiegand S."/>
            <person name="Jogler M."/>
            <person name="Boedeker C."/>
            <person name="Pinto D."/>
            <person name="Vollmers J."/>
            <person name="Rivas-Marin E."/>
            <person name="Kohn T."/>
            <person name="Peeters S.H."/>
            <person name="Heuer A."/>
            <person name="Rast P."/>
            <person name="Oberbeckmann S."/>
            <person name="Bunk B."/>
            <person name="Jeske O."/>
            <person name="Meyerdierks A."/>
            <person name="Storesund J.E."/>
            <person name="Kallscheuer N."/>
            <person name="Luecker S."/>
            <person name="Lage O.M."/>
            <person name="Pohl T."/>
            <person name="Merkel B.J."/>
            <person name="Hornburger P."/>
            <person name="Mueller R.-W."/>
            <person name="Bruemmer F."/>
            <person name="Labrenz M."/>
            <person name="Spormann A.M."/>
            <person name="Op den Camp H."/>
            <person name="Overmann J."/>
            <person name="Amann R."/>
            <person name="Jetten M.S.M."/>
            <person name="Mascher T."/>
            <person name="Medema M.H."/>
            <person name="Devos D.P."/>
            <person name="Kaster A.-K."/>
            <person name="Ovreas L."/>
            <person name="Rohde M."/>
            <person name="Galperin M.Y."/>
            <person name="Jogler C."/>
        </authorList>
    </citation>
    <scope>NUCLEOTIDE SEQUENCE [LARGE SCALE GENOMIC DNA]</scope>
    <source>
        <strain evidence="11 12">I41</strain>
    </source>
</reference>
<dbReference type="HAMAP" id="MF_00161">
    <property type="entry name" value="LspA"/>
    <property type="match status" value="1"/>
</dbReference>
<keyword evidence="3 9" id="KW-0645">Protease</keyword>
<gene>
    <name evidence="9" type="primary">lspA</name>
    <name evidence="11" type="ORF">I41_40600</name>
</gene>
<keyword evidence="5 9" id="KW-0064">Aspartyl protease</keyword>
<evidence type="ECO:0000256" key="7">
    <source>
        <dbReference type="ARBA" id="ARBA00022989"/>
    </source>
</evidence>
<evidence type="ECO:0000256" key="1">
    <source>
        <dbReference type="ARBA" id="ARBA00006139"/>
    </source>
</evidence>
<protein>
    <recommendedName>
        <fullName evidence="9">Lipoprotein signal peptidase</fullName>
        <ecNumber evidence="9">3.4.23.36</ecNumber>
    </recommendedName>
    <alternativeName>
        <fullName evidence="9">Prolipoprotein signal peptidase</fullName>
    </alternativeName>
    <alternativeName>
        <fullName evidence="9">Signal peptidase II</fullName>
        <shortName evidence="9">SPase II</shortName>
    </alternativeName>
</protein>
<dbReference type="RefSeq" id="WP_145434571.1">
    <property type="nucleotide sequence ID" value="NZ_CP036339.1"/>
</dbReference>
<dbReference type="GO" id="GO:0004190">
    <property type="term" value="F:aspartic-type endopeptidase activity"/>
    <property type="evidence" value="ECO:0007669"/>
    <property type="project" value="UniProtKB-UniRule"/>
</dbReference>
<keyword evidence="6 9" id="KW-0378">Hydrolase</keyword>
<dbReference type="PANTHER" id="PTHR33695">
    <property type="entry name" value="LIPOPROTEIN SIGNAL PEPTIDASE"/>
    <property type="match status" value="1"/>
</dbReference>
<keyword evidence="4 9" id="KW-0812">Transmembrane</keyword>
<accession>A0A517U2L4</accession>
<comment type="function">
    <text evidence="9">This protein specifically catalyzes the removal of signal peptides from prolipoproteins.</text>
</comment>
<evidence type="ECO:0000313" key="11">
    <source>
        <dbReference type="EMBL" id="QDT74856.1"/>
    </source>
</evidence>
<dbReference type="Proteomes" id="UP000317909">
    <property type="component" value="Chromosome"/>
</dbReference>
<name>A0A517U2L4_9BACT</name>
<dbReference type="OrthoDB" id="9810259at2"/>
<dbReference type="GO" id="GO:0005886">
    <property type="term" value="C:plasma membrane"/>
    <property type="evidence" value="ECO:0007669"/>
    <property type="project" value="UniProtKB-SubCell"/>
</dbReference>
<evidence type="ECO:0000256" key="10">
    <source>
        <dbReference type="RuleBase" id="RU004181"/>
    </source>
</evidence>
<evidence type="ECO:0000256" key="4">
    <source>
        <dbReference type="ARBA" id="ARBA00022692"/>
    </source>
</evidence>
<dbReference type="AlphaFoldDB" id="A0A517U2L4"/>
<evidence type="ECO:0000256" key="3">
    <source>
        <dbReference type="ARBA" id="ARBA00022670"/>
    </source>
</evidence>
<feature type="transmembrane region" description="Helical" evidence="9">
    <location>
        <begin position="99"/>
        <end position="116"/>
    </location>
</feature>
<organism evidence="11 12">
    <name type="scientific">Lacipirellula limnantheis</name>
    <dbReference type="NCBI Taxonomy" id="2528024"/>
    <lineage>
        <taxon>Bacteria</taxon>
        <taxon>Pseudomonadati</taxon>
        <taxon>Planctomycetota</taxon>
        <taxon>Planctomycetia</taxon>
        <taxon>Pirellulales</taxon>
        <taxon>Lacipirellulaceae</taxon>
        <taxon>Lacipirellula</taxon>
    </lineage>
</organism>
<dbReference type="GO" id="GO:0006508">
    <property type="term" value="P:proteolysis"/>
    <property type="evidence" value="ECO:0007669"/>
    <property type="project" value="UniProtKB-KW"/>
</dbReference>
<dbReference type="PANTHER" id="PTHR33695:SF1">
    <property type="entry name" value="LIPOPROTEIN SIGNAL PEPTIDASE"/>
    <property type="match status" value="1"/>
</dbReference>
<keyword evidence="7 9" id="KW-1133">Transmembrane helix</keyword>
<evidence type="ECO:0000256" key="6">
    <source>
        <dbReference type="ARBA" id="ARBA00022801"/>
    </source>
</evidence>
<dbReference type="KEGG" id="llh:I41_40600"/>
<evidence type="ECO:0000256" key="2">
    <source>
        <dbReference type="ARBA" id="ARBA00022475"/>
    </source>
</evidence>
<feature type="transmembrane region" description="Helical" evidence="9">
    <location>
        <begin position="158"/>
        <end position="179"/>
    </location>
</feature>
<keyword evidence="8 9" id="KW-0472">Membrane</keyword>
<comment type="pathway">
    <text evidence="9">Protein modification; lipoprotein biosynthesis (signal peptide cleavage).</text>
</comment>
<proteinExistence type="inferred from homology"/>
<dbReference type="PRINTS" id="PR00781">
    <property type="entry name" value="LIPOSIGPTASE"/>
</dbReference>
<comment type="subcellular location">
    <subcellularLocation>
        <location evidence="9">Cell membrane</location>
        <topology evidence="9">Multi-pass membrane protein</topology>
    </subcellularLocation>
</comment>